<organism evidence="1 2">
    <name type="scientific">Nonomuraea harbinensis</name>
    <dbReference type="NCBI Taxonomy" id="1286938"/>
    <lineage>
        <taxon>Bacteria</taxon>
        <taxon>Bacillati</taxon>
        <taxon>Actinomycetota</taxon>
        <taxon>Actinomycetes</taxon>
        <taxon>Streptosporangiales</taxon>
        <taxon>Streptosporangiaceae</taxon>
        <taxon>Nonomuraea</taxon>
    </lineage>
</organism>
<protein>
    <submittedName>
        <fullName evidence="1">Uncharacterized protein</fullName>
    </submittedName>
</protein>
<dbReference type="Proteomes" id="UP001596096">
    <property type="component" value="Unassembled WGS sequence"/>
</dbReference>
<keyword evidence="2" id="KW-1185">Reference proteome</keyword>
<evidence type="ECO:0000313" key="1">
    <source>
        <dbReference type="EMBL" id="MFC5813953.1"/>
    </source>
</evidence>
<accession>A0ABW1BMR1</accession>
<comment type="caution">
    <text evidence="1">The sequence shown here is derived from an EMBL/GenBank/DDBJ whole genome shotgun (WGS) entry which is preliminary data.</text>
</comment>
<dbReference type="RefSeq" id="WP_219542779.1">
    <property type="nucleotide sequence ID" value="NZ_JAHKRN010000001.1"/>
</dbReference>
<gene>
    <name evidence="1" type="ORF">ACFPUY_02590</name>
</gene>
<reference evidence="2" key="1">
    <citation type="journal article" date="2019" name="Int. J. Syst. Evol. Microbiol.">
        <title>The Global Catalogue of Microorganisms (GCM) 10K type strain sequencing project: providing services to taxonomists for standard genome sequencing and annotation.</title>
        <authorList>
            <consortium name="The Broad Institute Genomics Platform"/>
            <consortium name="The Broad Institute Genome Sequencing Center for Infectious Disease"/>
            <person name="Wu L."/>
            <person name="Ma J."/>
        </authorList>
    </citation>
    <scope>NUCLEOTIDE SEQUENCE [LARGE SCALE GENOMIC DNA]</scope>
    <source>
        <strain evidence="2">CGMCC 4.7106</strain>
    </source>
</reference>
<proteinExistence type="predicted"/>
<name>A0ABW1BMR1_9ACTN</name>
<dbReference type="EMBL" id="JBHSNW010000001">
    <property type="protein sequence ID" value="MFC5813953.1"/>
    <property type="molecule type" value="Genomic_DNA"/>
</dbReference>
<evidence type="ECO:0000313" key="2">
    <source>
        <dbReference type="Proteomes" id="UP001596096"/>
    </source>
</evidence>
<sequence length="47" mass="4836">MAEFKVPGKAHAMAVAISMRTARIWIFTASALSVTPILAAGAAPLVP</sequence>